<accession>T0L398</accession>
<dbReference type="Gene3D" id="2.60.40.1730">
    <property type="entry name" value="tricorn interacting facor f3 domain"/>
    <property type="match status" value="1"/>
</dbReference>
<keyword evidence="2" id="KW-1185">Reference proteome</keyword>
<evidence type="ECO:0000313" key="2">
    <source>
        <dbReference type="Proteomes" id="UP000053780"/>
    </source>
</evidence>
<dbReference type="EMBL" id="KE647058">
    <property type="protein sequence ID" value="EQB61942.1"/>
    <property type="molecule type" value="Genomic_DNA"/>
</dbReference>
<name>T0L398_9MICR</name>
<dbReference type="VEuPathDB" id="MicrosporidiaDB:NAPIS_ORF00469"/>
<gene>
    <name evidence="1" type="ORF">NAPIS_ORF00469</name>
</gene>
<dbReference type="HOGENOM" id="CLU_2210728_0_0_1"/>
<dbReference type="InterPro" id="IPR042097">
    <property type="entry name" value="Aminopeptidase_N-like_N_sf"/>
</dbReference>
<evidence type="ECO:0000313" key="1">
    <source>
        <dbReference type="EMBL" id="EQB61942.1"/>
    </source>
</evidence>
<sequence length="107" mass="12824">MIIIFYLLYFVKSNNRKILNYNIIPFRYSLFFDIKSEGFEGFTEINIHIKQSQDFIDLNVQELDIENVTLDDEQNEYKLTYSNISEDVLRVNIGKSLEKNQKLYIKI</sequence>
<dbReference type="Proteomes" id="UP000053780">
    <property type="component" value="Unassembled WGS sequence"/>
</dbReference>
<proteinExistence type="predicted"/>
<dbReference type="AlphaFoldDB" id="T0L398"/>
<dbReference type="SUPFAM" id="SSF63737">
    <property type="entry name" value="Leukotriene A4 hydrolase N-terminal domain"/>
    <property type="match status" value="1"/>
</dbReference>
<organism evidence="1 2">
    <name type="scientific">Vairimorpha apis BRL 01</name>
    <dbReference type="NCBI Taxonomy" id="1037528"/>
    <lineage>
        <taxon>Eukaryota</taxon>
        <taxon>Fungi</taxon>
        <taxon>Fungi incertae sedis</taxon>
        <taxon>Microsporidia</taxon>
        <taxon>Nosematidae</taxon>
        <taxon>Vairimorpha</taxon>
    </lineage>
</organism>
<protein>
    <submittedName>
        <fullName evidence="1">Uncharacterized protein</fullName>
    </submittedName>
</protein>
<reference evidence="1 2" key="1">
    <citation type="journal article" date="2013" name="BMC Genomics">
        <title>Genome sequencing and comparative genomics of honey bee microsporidia, Nosema apis reveal novel insights into host-parasite interactions.</title>
        <authorList>
            <person name="Chen Yp."/>
            <person name="Pettis J.S."/>
            <person name="Zhao Y."/>
            <person name="Liu X."/>
            <person name="Tallon L.J."/>
            <person name="Sadzewicz L.D."/>
            <person name="Li R."/>
            <person name="Zheng H."/>
            <person name="Huang S."/>
            <person name="Zhang X."/>
            <person name="Hamilton M.C."/>
            <person name="Pernal S.F."/>
            <person name="Melathopoulos A.P."/>
            <person name="Yan X."/>
            <person name="Evans J.D."/>
        </authorList>
    </citation>
    <scope>NUCLEOTIDE SEQUENCE [LARGE SCALE GENOMIC DNA]</scope>
    <source>
        <strain evidence="1 2">BRL 01</strain>
    </source>
</reference>